<reference evidence="2 3" key="1">
    <citation type="submission" date="2020-08" db="EMBL/GenBank/DDBJ databases">
        <title>Genome sequence of Rhizobiales bacterium strain IZ6.</title>
        <authorList>
            <person name="Nakai R."/>
            <person name="Naganuma T."/>
        </authorList>
    </citation>
    <scope>NUCLEOTIDE SEQUENCE [LARGE SCALE GENOMIC DNA]</scope>
    <source>
        <strain evidence="2 3">IZ6</strain>
    </source>
</reference>
<evidence type="ECO:0008006" key="4">
    <source>
        <dbReference type="Google" id="ProtNLM"/>
    </source>
</evidence>
<feature type="transmembrane region" description="Helical" evidence="1">
    <location>
        <begin position="92"/>
        <end position="115"/>
    </location>
</feature>
<dbReference type="Proteomes" id="UP000515317">
    <property type="component" value="Chromosome"/>
</dbReference>
<evidence type="ECO:0000313" key="3">
    <source>
        <dbReference type="Proteomes" id="UP000515317"/>
    </source>
</evidence>
<keyword evidence="3" id="KW-1185">Reference proteome</keyword>
<feature type="transmembrane region" description="Helical" evidence="1">
    <location>
        <begin position="46"/>
        <end position="71"/>
    </location>
</feature>
<dbReference type="EMBL" id="AP023361">
    <property type="protein sequence ID" value="BCJ91907.1"/>
    <property type="molecule type" value="Genomic_DNA"/>
</dbReference>
<keyword evidence="1" id="KW-1133">Transmembrane helix</keyword>
<feature type="transmembrane region" description="Helical" evidence="1">
    <location>
        <begin position="121"/>
        <end position="141"/>
    </location>
</feature>
<proteinExistence type="predicted"/>
<feature type="transmembrane region" description="Helical" evidence="1">
    <location>
        <begin position="153"/>
        <end position="171"/>
    </location>
</feature>
<dbReference type="AlphaFoldDB" id="A0A6S6QVF7"/>
<keyword evidence="1" id="KW-0472">Membrane</keyword>
<keyword evidence="1" id="KW-0812">Transmembrane</keyword>
<name>A0A6S6QVF7_9HYPH</name>
<gene>
    <name evidence="2" type="ORF">IZ6_26420</name>
</gene>
<organism evidence="2 3">
    <name type="scientific">Terrihabitans soli</name>
    <dbReference type="NCBI Taxonomy" id="708113"/>
    <lineage>
        <taxon>Bacteria</taxon>
        <taxon>Pseudomonadati</taxon>
        <taxon>Pseudomonadota</taxon>
        <taxon>Alphaproteobacteria</taxon>
        <taxon>Hyphomicrobiales</taxon>
        <taxon>Terrihabitans</taxon>
    </lineage>
</organism>
<dbReference type="KEGG" id="tso:IZ6_26420"/>
<feature type="transmembrane region" description="Helical" evidence="1">
    <location>
        <begin position="20"/>
        <end position="40"/>
    </location>
</feature>
<accession>A0A6S6QVF7</accession>
<sequence length="172" mass="18283">MATRDLKSRVLDPIDRVSEIIFGLLMALSFTGSLSVATAHDEIRTVLAAALGCNIAWGLVDAVMYLVGTATERARASRRPKSARATLTLSDFRGALGVFLLVTIATFPVVLPFLLISEVWLAMRVSNGIALLTLFIAGYQLGRYAGFVPWRSGFVMAAIGALLVAAIIALGG</sequence>
<dbReference type="RefSeq" id="WP_222875525.1">
    <property type="nucleotide sequence ID" value="NZ_AP023361.1"/>
</dbReference>
<evidence type="ECO:0000313" key="2">
    <source>
        <dbReference type="EMBL" id="BCJ91907.1"/>
    </source>
</evidence>
<evidence type="ECO:0000256" key="1">
    <source>
        <dbReference type="SAM" id="Phobius"/>
    </source>
</evidence>
<protein>
    <recommendedName>
        <fullName evidence="4">VIT family protein</fullName>
    </recommendedName>
</protein>